<keyword evidence="1" id="KW-0479">Metal-binding</keyword>
<evidence type="ECO:0000256" key="1">
    <source>
        <dbReference type="ARBA" id="ARBA00022723"/>
    </source>
</evidence>
<dbReference type="EMBL" id="LSMT01000004">
    <property type="protein sequence ID" value="PFX34437.1"/>
    <property type="molecule type" value="Genomic_DNA"/>
</dbReference>
<dbReference type="Proteomes" id="UP000225706">
    <property type="component" value="Unassembled WGS sequence"/>
</dbReference>
<accession>A0A2B4T1A4</accession>
<dbReference type="InterPro" id="IPR008928">
    <property type="entry name" value="6-hairpin_glycosidase_sf"/>
</dbReference>
<comment type="caution">
    <text evidence="7">The sequence shown here is derived from an EMBL/GenBank/DDBJ whole genome shotgun (WGS) entry which is preliminary data.</text>
</comment>
<dbReference type="PROSITE" id="PS50950">
    <property type="entry name" value="ZF_THAP"/>
    <property type="match status" value="1"/>
</dbReference>
<dbReference type="InterPro" id="IPR012341">
    <property type="entry name" value="6hp_glycosidase-like_sf"/>
</dbReference>
<dbReference type="PANTHER" id="PTHR12654:SF0">
    <property type="entry name" value="NON-LYSOSOMAL GLUCOSYLCERAMIDASE"/>
    <property type="match status" value="1"/>
</dbReference>
<dbReference type="InterPro" id="IPR024462">
    <property type="entry name" value="GH116_N"/>
</dbReference>
<keyword evidence="8" id="KW-1185">Reference proteome</keyword>
<evidence type="ECO:0000256" key="3">
    <source>
        <dbReference type="ARBA" id="ARBA00022833"/>
    </source>
</evidence>
<keyword evidence="4 5" id="KW-0238">DNA-binding</keyword>
<evidence type="ECO:0000259" key="6">
    <source>
        <dbReference type="PROSITE" id="PS50950"/>
    </source>
</evidence>
<evidence type="ECO:0000313" key="7">
    <source>
        <dbReference type="EMBL" id="PFX34437.1"/>
    </source>
</evidence>
<gene>
    <name evidence="7" type="ORF">AWC38_SpisGene565</name>
</gene>
<dbReference type="GO" id="GO:0005975">
    <property type="term" value="P:carbohydrate metabolic process"/>
    <property type="evidence" value="ECO:0007669"/>
    <property type="project" value="InterPro"/>
</dbReference>
<evidence type="ECO:0000256" key="5">
    <source>
        <dbReference type="PROSITE-ProRule" id="PRU00309"/>
    </source>
</evidence>
<keyword evidence="3" id="KW-0862">Zinc</keyword>
<dbReference type="STRING" id="50429.A0A2B4T1A4"/>
<proteinExistence type="predicted"/>
<keyword evidence="2 5" id="KW-0863">Zinc-finger</keyword>
<protein>
    <recommendedName>
        <fullName evidence="6">THAP-type domain-containing protein</fullName>
    </recommendedName>
</protein>
<dbReference type="PANTHER" id="PTHR12654">
    <property type="entry name" value="BILE ACID BETA-GLUCOSIDASE-RELATED"/>
    <property type="match status" value="1"/>
</dbReference>
<dbReference type="Pfam" id="PF12215">
    <property type="entry name" value="Glyco_hydr_116N"/>
    <property type="match status" value="1"/>
</dbReference>
<dbReference type="GO" id="GO:0008422">
    <property type="term" value="F:beta-glucosidase activity"/>
    <property type="evidence" value="ECO:0007669"/>
    <property type="project" value="TreeGrafter"/>
</dbReference>
<name>A0A2B4T1A4_STYPI</name>
<organism evidence="7 8">
    <name type="scientific">Stylophora pistillata</name>
    <name type="common">Smooth cauliflower coral</name>
    <dbReference type="NCBI Taxonomy" id="50429"/>
    <lineage>
        <taxon>Eukaryota</taxon>
        <taxon>Metazoa</taxon>
        <taxon>Cnidaria</taxon>
        <taxon>Anthozoa</taxon>
        <taxon>Hexacorallia</taxon>
        <taxon>Scleractinia</taxon>
        <taxon>Astrocoeniina</taxon>
        <taxon>Pocilloporidae</taxon>
        <taxon>Stylophora</taxon>
    </lineage>
</organism>
<dbReference type="Gene3D" id="1.50.10.10">
    <property type="match status" value="1"/>
</dbReference>
<reference evidence="8" key="1">
    <citation type="journal article" date="2017" name="bioRxiv">
        <title>Comparative analysis of the genomes of Stylophora pistillata and Acropora digitifera provides evidence for extensive differences between species of corals.</title>
        <authorList>
            <person name="Voolstra C.R."/>
            <person name="Li Y."/>
            <person name="Liew Y.J."/>
            <person name="Baumgarten S."/>
            <person name="Zoccola D."/>
            <person name="Flot J.-F."/>
            <person name="Tambutte S."/>
            <person name="Allemand D."/>
            <person name="Aranda M."/>
        </authorList>
    </citation>
    <scope>NUCLEOTIDE SEQUENCE [LARGE SCALE GENOMIC DNA]</scope>
</reference>
<evidence type="ECO:0000313" key="8">
    <source>
        <dbReference type="Proteomes" id="UP000225706"/>
    </source>
</evidence>
<dbReference type="GO" id="GO:0003677">
    <property type="term" value="F:DNA binding"/>
    <property type="evidence" value="ECO:0007669"/>
    <property type="project" value="UniProtKB-UniRule"/>
</dbReference>
<dbReference type="OrthoDB" id="6019299at2759"/>
<evidence type="ECO:0000256" key="4">
    <source>
        <dbReference type="ARBA" id="ARBA00023125"/>
    </source>
</evidence>
<dbReference type="AlphaFoldDB" id="A0A2B4T1A4"/>
<dbReference type="InterPro" id="IPR052566">
    <property type="entry name" value="Non-lysos_glucosylceramidase"/>
</dbReference>
<sequence>MRFFKFTTAKSKRKIWIENVSAGLENFSPGSGTYGCANHFVDGKTDDLVPHLDALQFRNGPSFVYANQSFGLQQFCVLYTEPENVSTIRFGWDTLGLRNYLFQNPGDPKMQRSPPMGMRSAVPLGGLGTGSFELRADGSIHEWTIENQTPAGSAKLNQEALDLAVFGVRVQTGTSSNVALLRTHPPDGYPGVASMGYSGSFPVSKLTVRDEQFGGISLDLYAYSALKPRDSKTSATPAVAFTFRINNPTEKTVNVSLMFNLPLGIQTATARLGESYKDINMSTVSSTICSEACTKDPKCFSWQIEIKNKTCLFFNETFPHYWKPGFTSGQKNTWNAHDSMLTLNRPGNYPQSGNTTILTEKSNNPSFMVSDSFGQIWKQFSTHGYLLSAAKSFGGGFHGAAAINVTMEPGDENTLTMVLGWYYPNRDFTEEIVGNYYSNIFKSSEEAALIVSRDPASTLRSISDWHSSMILDSTKNSVQTLPEWLQDVLVNGLSFWRTGLYLRDGRWRQFEALDCIDIDSVHNDFQREIPYVIFYPDLVKKVMHAWAKYQSEDGHIVETLVMGCYSPTRKMDSGPPNQRIMGDVTTVFIVETYHIYQWTNDTEFLRDLWPHVVHALDWLIYKGTNGTGLPYKQQCTYDIEALNLYDHNVFNSFMYVLAMRAAQELGTIMQDRNVWREATIAMEFAKHVISEELWSEEDGYYHAWWDKKLGSPPWLMSDSLYAQVWAYTLGLGHLDDPRRLKSHLNKELEINDTPYGLRVMFTGHPTNKSVGSCPQNISAGELNKLVAVRESIWVGGSPDWTTLQIHLGLDPQNASHQAQKALDHVRSELNDQWDFHGLYSGPGYGLDGLPWCTSHYTFHMVLWHIPFAISGQYFSAPNSTLTFSPKFLCPYKIPFYTPFAIGTLQCSVIDKETMKFEMLSTSGDIYLQKLVVSGFQYPKSVELKQGEVITWLSHDDILL</sequence>
<dbReference type="InterPro" id="IPR006775">
    <property type="entry name" value="GH116_catalytic"/>
</dbReference>
<dbReference type="InterPro" id="IPR006612">
    <property type="entry name" value="THAP_Znf"/>
</dbReference>
<evidence type="ECO:0000256" key="2">
    <source>
        <dbReference type="ARBA" id="ARBA00022771"/>
    </source>
</evidence>
<dbReference type="SUPFAM" id="SSF48208">
    <property type="entry name" value="Six-hairpin glycosidases"/>
    <property type="match status" value="1"/>
</dbReference>
<dbReference type="GO" id="GO:0008270">
    <property type="term" value="F:zinc ion binding"/>
    <property type="evidence" value="ECO:0007669"/>
    <property type="project" value="UniProtKB-KW"/>
</dbReference>
<dbReference type="Pfam" id="PF04685">
    <property type="entry name" value="DUF608"/>
    <property type="match status" value="1"/>
</dbReference>
<feature type="domain" description="THAP-type" evidence="6">
    <location>
        <begin position="1"/>
        <end position="64"/>
    </location>
</feature>